<feature type="domain" description="F-box" evidence="1">
    <location>
        <begin position="26"/>
        <end position="74"/>
    </location>
</feature>
<dbReference type="SUPFAM" id="SSF52058">
    <property type="entry name" value="L domain-like"/>
    <property type="match status" value="1"/>
</dbReference>
<dbReference type="AlphaFoldDB" id="A0A2N9ITF2"/>
<dbReference type="InterPro" id="IPR006566">
    <property type="entry name" value="FBD"/>
</dbReference>
<dbReference type="InterPro" id="IPR053781">
    <property type="entry name" value="F-box_AtFBL13-like"/>
</dbReference>
<accession>A0A2N9ITF2</accession>
<organism evidence="2">
    <name type="scientific">Fagus sylvatica</name>
    <name type="common">Beechnut</name>
    <dbReference type="NCBI Taxonomy" id="28930"/>
    <lineage>
        <taxon>Eukaryota</taxon>
        <taxon>Viridiplantae</taxon>
        <taxon>Streptophyta</taxon>
        <taxon>Embryophyta</taxon>
        <taxon>Tracheophyta</taxon>
        <taxon>Spermatophyta</taxon>
        <taxon>Magnoliopsida</taxon>
        <taxon>eudicotyledons</taxon>
        <taxon>Gunneridae</taxon>
        <taxon>Pentapetalae</taxon>
        <taxon>rosids</taxon>
        <taxon>fabids</taxon>
        <taxon>Fagales</taxon>
        <taxon>Fagaceae</taxon>
        <taxon>Fagus</taxon>
    </lineage>
</organism>
<dbReference type="InterPro" id="IPR032675">
    <property type="entry name" value="LRR_dom_sf"/>
</dbReference>
<dbReference type="EMBL" id="OIVN01006193">
    <property type="protein sequence ID" value="SPD27443.1"/>
    <property type="molecule type" value="Genomic_DNA"/>
</dbReference>
<dbReference type="Pfam" id="PF00646">
    <property type="entry name" value="F-box"/>
    <property type="match status" value="1"/>
</dbReference>
<evidence type="ECO:0000313" key="2">
    <source>
        <dbReference type="EMBL" id="SPD27443.1"/>
    </source>
</evidence>
<gene>
    <name evidence="2" type="ORF">FSB_LOCUS55325</name>
</gene>
<dbReference type="SMART" id="SM00579">
    <property type="entry name" value="FBD"/>
    <property type="match status" value="2"/>
</dbReference>
<dbReference type="PANTHER" id="PTHR31900:SF30">
    <property type="entry name" value="SUPERFAMILY PROTEIN, PUTATIVE-RELATED"/>
    <property type="match status" value="1"/>
</dbReference>
<protein>
    <recommendedName>
        <fullName evidence="1">F-box domain-containing protein</fullName>
    </recommendedName>
</protein>
<reference evidence="2" key="1">
    <citation type="submission" date="2018-02" db="EMBL/GenBank/DDBJ databases">
        <authorList>
            <person name="Cohen D.B."/>
            <person name="Kent A.D."/>
        </authorList>
    </citation>
    <scope>NUCLEOTIDE SEQUENCE</scope>
</reference>
<evidence type="ECO:0000259" key="1">
    <source>
        <dbReference type="PROSITE" id="PS50181"/>
    </source>
</evidence>
<dbReference type="PROSITE" id="PS50181">
    <property type="entry name" value="FBOX"/>
    <property type="match status" value="1"/>
</dbReference>
<dbReference type="SUPFAM" id="SSF52047">
    <property type="entry name" value="RNI-like"/>
    <property type="match status" value="1"/>
</dbReference>
<dbReference type="Pfam" id="PF24758">
    <property type="entry name" value="LRR_At5g56370"/>
    <property type="match status" value="2"/>
</dbReference>
<dbReference type="Pfam" id="PF08387">
    <property type="entry name" value="FBD"/>
    <property type="match status" value="2"/>
</dbReference>
<dbReference type="InterPro" id="IPR050232">
    <property type="entry name" value="FBL13/AtMIF1-like"/>
</dbReference>
<dbReference type="InterPro" id="IPR036047">
    <property type="entry name" value="F-box-like_dom_sf"/>
</dbReference>
<dbReference type="SUPFAM" id="SSF81383">
    <property type="entry name" value="F-box domain"/>
    <property type="match status" value="1"/>
</dbReference>
<dbReference type="Gene3D" id="1.20.1280.50">
    <property type="match status" value="1"/>
</dbReference>
<dbReference type="SMART" id="SM00256">
    <property type="entry name" value="FBOX"/>
    <property type="match status" value="1"/>
</dbReference>
<dbReference type="CDD" id="cd22160">
    <property type="entry name" value="F-box_AtFBL13-like"/>
    <property type="match status" value="1"/>
</dbReference>
<dbReference type="InterPro" id="IPR001810">
    <property type="entry name" value="F-box_dom"/>
</dbReference>
<dbReference type="PANTHER" id="PTHR31900">
    <property type="entry name" value="F-BOX/RNI SUPERFAMILY PROTEIN-RELATED"/>
    <property type="match status" value="1"/>
</dbReference>
<proteinExistence type="predicted"/>
<dbReference type="InterPro" id="IPR055411">
    <property type="entry name" value="LRR_FXL15/At3g58940/PEG3-like"/>
</dbReference>
<name>A0A2N9ITF2_FAGSY</name>
<dbReference type="Gene3D" id="3.80.10.10">
    <property type="entry name" value="Ribonuclease Inhibitor"/>
    <property type="match status" value="1"/>
</dbReference>
<sequence length="889" mass="100759">MDGSGLIQNPKNQKLSEEQDIMDRNSKCLCDLPNEILQYIISLLPTEDAVRTSILCKRWEYLWKSIPNLDFRQGVPAKRKLFMNFVERVLLLRDSSNIKEFTLCCDVLCDASRVNAWISAAVWHNVQELAIRFGNIKEPYSLPHCLFTSVTLTKLDLWMPYNLKVPSTTCFSNLKSLALIAIIFSDDYSTQQLFSGLSVLELLTLDKCNWKNLKVMIFGLGLKNFDYSGQLYNDYFLYNSCSLEGAKIYVYCFNESSNEGSDERSRQVAYRMYKLFIGLSTVQKLKLSFTAVEVLKSVAELLPHAPVFNNLMYLEFNGVPNLGCLLLKILEKFPGLNTLSFLEGIYSNCENDDGILDPVPPCFLSHLKCIKVCNYIGSGKQPSAMKILLKNAVVLDKMVLSYSNHFAQDFLKQRKATEQLGIIFSDDYSTRQLFSGFPVLENVVYQREGDWDDCEVMIFGLVLKCFDYSGRFFNDYCFYNSCSLKEANIDVQFSDENPDESSCSLKGANIDVQLSDSSDESSDEDSDESSDEGSVDLHKALNLMHLEFNGVPLGVDSVTLLKLLENFPYLETLAFLEGIYSNCENDDGILDPVPPCFLSHLKCIKVCNYIGSGKQPSAMKILLKNAVVLDKMVFILFKPVLHRTASNEGRLLNSYEVVLVSGWISAAVRRNVQEMYIDLNSLTYPFSLPHSLFTCVTLTKLELGMRCTLKLPPTICFSNLKSLIIAYVTFWNDYSTQKLFSGLPVLQELDLYHCNWKNLKVVSINSAPKLQSIRITEVMETKNPGDGCQVMISGVLTNVAELLPHKPMFNNLLYLAFDVVSVYIDSRVLWRILQNSPYLKTLKFTEGTRVAIQREDWILNPVPPCFLSQLNCIEIGSYYGDEKQLFAGT</sequence>